<feature type="transmembrane region" description="Helical" evidence="6">
    <location>
        <begin position="384"/>
        <end position="403"/>
    </location>
</feature>
<comment type="subcellular location">
    <subcellularLocation>
        <location evidence="1">Cell membrane</location>
        <topology evidence="1">Multi-pass membrane protein</topology>
    </subcellularLocation>
</comment>
<keyword evidence="4 6" id="KW-1133">Transmembrane helix</keyword>
<reference evidence="8 9" key="1">
    <citation type="submission" date="2019-03" db="EMBL/GenBank/DDBJ databases">
        <title>Genomic Encyclopedia of Archaeal and Bacterial Type Strains, Phase II (KMG-II): from individual species to whole genera.</title>
        <authorList>
            <person name="Goeker M."/>
        </authorList>
    </citation>
    <scope>NUCLEOTIDE SEQUENCE [LARGE SCALE GENOMIC DNA]</scope>
    <source>
        <strain evidence="8 9">DSM 25687</strain>
    </source>
</reference>
<dbReference type="GO" id="GO:0005886">
    <property type="term" value="C:plasma membrane"/>
    <property type="evidence" value="ECO:0007669"/>
    <property type="project" value="UniProtKB-SubCell"/>
</dbReference>
<keyword evidence="9" id="KW-1185">Reference proteome</keyword>
<feature type="transmembrane region" description="Helical" evidence="6">
    <location>
        <begin position="20"/>
        <end position="43"/>
    </location>
</feature>
<dbReference type="AlphaFoldDB" id="A0A4V3CSD2"/>
<dbReference type="PANTHER" id="PTHR43124:SF3">
    <property type="entry name" value="CHLORAMPHENICOL EFFLUX PUMP RV0191"/>
    <property type="match status" value="1"/>
</dbReference>
<comment type="caution">
    <text evidence="8">The sequence shown here is derived from an EMBL/GenBank/DDBJ whole genome shotgun (WGS) entry which is preliminary data.</text>
</comment>
<evidence type="ECO:0000256" key="4">
    <source>
        <dbReference type="ARBA" id="ARBA00022989"/>
    </source>
</evidence>
<keyword evidence="5 6" id="KW-0472">Membrane</keyword>
<dbReference type="InterPro" id="IPR036259">
    <property type="entry name" value="MFS_trans_sf"/>
</dbReference>
<dbReference type="InterPro" id="IPR020846">
    <property type="entry name" value="MFS_dom"/>
</dbReference>
<gene>
    <name evidence="8" type="ORF">BC748_1182</name>
</gene>
<name>A0A4V3CSD2_9FLAO</name>
<feature type="transmembrane region" description="Helical" evidence="6">
    <location>
        <begin position="351"/>
        <end position="372"/>
    </location>
</feature>
<feature type="transmembrane region" description="Helical" evidence="6">
    <location>
        <begin position="288"/>
        <end position="305"/>
    </location>
</feature>
<dbReference type="CDD" id="cd17324">
    <property type="entry name" value="MFS_NepI_like"/>
    <property type="match status" value="1"/>
</dbReference>
<dbReference type="OrthoDB" id="9812221at2"/>
<protein>
    <submittedName>
        <fullName evidence="8">Putative MFS family arabinose efflux permease</fullName>
    </submittedName>
</protein>
<dbReference type="GO" id="GO:0022857">
    <property type="term" value="F:transmembrane transporter activity"/>
    <property type="evidence" value="ECO:0007669"/>
    <property type="project" value="InterPro"/>
</dbReference>
<feature type="domain" description="Major facilitator superfamily (MFS) profile" evidence="7">
    <location>
        <begin position="19"/>
        <end position="407"/>
    </location>
</feature>
<evidence type="ECO:0000313" key="9">
    <source>
        <dbReference type="Proteomes" id="UP000295260"/>
    </source>
</evidence>
<evidence type="ECO:0000256" key="1">
    <source>
        <dbReference type="ARBA" id="ARBA00004651"/>
    </source>
</evidence>
<accession>A0A4V3CSD2</accession>
<dbReference type="PANTHER" id="PTHR43124">
    <property type="entry name" value="PURINE EFFLUX PUMP PBUE"/>
    <property type="match status" value="1"/>
</dbReference>
<feature type="transmembrane region" description="Helical" evidence="6">
    <location>
        <begin position="311"/>
        <end position="330"/>
    </location>
</feature>
<feature type="transmembrane region" description="Helical" evidence="6">
    <location>
        <begin position="223"/>
        <end position="247"/>
    </location>
</feature>
<organism evidence="8 9">
    <name type="scientific">Flavobacterium dankookense</name>
    <dbReference type="NCBI Taxonomy" id="706186"/>
    <lineage>
        <taxon>Bacteria</taxon>
        <taxon>Pseudomonadati</taxon>
        <taxon>Bacteroidota</taxon>
        <taxon>Flavobacteriia</taxon>
        <taxon>Flavobacteriales</taxon>
        <taxon>Flavobacteriaceae</taxon>
        <taxon>Flavobacterium</taxon>
    </lineage>
</organism>
<keyword evidence="3 6" id="KW-0812">Transmembrane</keyword>
<dbReference type="InterPro" id="IPR011701">
    <property type="entry name" value="MFS"/>
</dbReference>
<feature type="transmembrane region" description="Helical" evidence="6">
    <location>
        <begin position="55"/>
        <end position="76"/>
    </location>
</feature>
<proteinExistence type="predicted"/>
<dbReference type="Gene3D" id="1.20.1250.20">
    <property type="entry name" value="MFS general substrate transporter like domains"/>
    <property type="match status" value="1"/>
</dbReference>
<feature type="transmembrane region" description="Helical" evidence="6">
    <location>
        <begin position="171"/>
        <end position="190"/>
    </location>
</feature>
<dbReference type="SUPFAM" id="SSF103473">
    <property type="entry name" value="MFS general substrate transporter"/>
    <property type="match status" value="1"/>
</dbReference>
<feature type="transmembrane region" description="Helical" evidence="6">
    <location>
        <begin position="85"/>
        <end position="104"/>
    </location>
</feature>
<feature type="transmembrane region" description="Helical" evidence="6">
    <location>
        <begin position="144"/>
        <end position="165"/>
    </location>
</feature>
<dbReference type="Pfam" id="PF07690">
    <property type="entry name" value="MFS_1"/>
    <property type="match status" value="1"/>
</dbReference>
<dbReference type="InterPro" id="IPR050189">
    <property type="entry name" value="MFS_Efflux_Transporters"/>
</dbReference>
<evidence type="ECO:0000256" key="3">
    <source>
        <dbReference type="ARBA" id="ARBA00022692"/>
    </source>
</evidence>
<evidence type="ECO:0000256" key="2">
    <source>
        <dbReference type="ARBA" id="ARBA00022475"/>
    </source>
</evidence>
<evidence type="ECO:0000256" key="5">
    <source>
        <dbReference type="ARBA" id="ARBA00023136"/>
    </source>
</evidence>
<evidence type="ECO:0000259" key="7">
    <source>
        <dbReference type="PROSITE" id="PS50850"/>
    </source>
</evidence>
<dbReference type="EMBL" id="SNXR01000012">
    <property type="protein sequence ID" value="TDP60202.1"/>
    <property type="molecule type" value="Genomic_DNA"/>
</dbReference>
<dbReference type="Proteomes" id="UP000295260">
    <property type="component" value="Unassembled WGS sequence"/>
</dbReference>
<feature type="transmembrane region" description="Helical" evidence="6">
    <location>
        <begin position="110"/>
        <end position="132"/>
    </location>
</feature>
<keyword evidence="2" id="KW-1003">Cell membrane</keyword>
<evidence type="ECO:0000256" key="6">
    <source>
        <dbReference type="SAM" id="Phobius"/>
    </source>
</evidence>
<evidence type="ECO:0000313" key="8">
    <source>
        <dbReference type="EMBL" id="TDP60202.1"/>
    </source>
</evidence>
<dbReference type="PROSITE" id="PS50850">
    <property type="entry name" value="MFS"/>
    <property type="match status" value="1"/>
</dbReference>
<feature type="transmembrane region" description="Helical" evidence="6">
    <location>
        <begin position="259"/>
        <end position="276"/>
    </location>
</feature>
<sequence>MRNFALNKKCVLKRNEIILVALMALLNFTHILDFMIVMPLGNILMPKWNLTTSEFAIIVSSYSLSAFVSSFCAIFFADKFDRKKLLLFAYSGFLLGTFACAFAFGTYSMIVARIVTGIFGGLISAQILSIIADVIPYERRGRAMGLLMGGFALASVIGVPFGLYLANTYDWHYPFLVVAIFGVLLLPFLFKFVPNVNSHLENPIKLKERNSNFYDIFSNKAQVTALIFSFLLITGHFIIVPLINPYLVYNVGVPQEYTPLIYLVGGICSLISAQIIGKLADSYGKRNVFVWAALISIVFVVLITNMPHWQLFIVLGIFGFWFSSSTGRTVPGQAMITQAVTSQTRGSFMSLNSCVQSLGTGFASLLSGWITYSDAKFAIHNYNYLGYISVVLILSCVMISYRLERKLQQIEM</sequence>